<dbReference type="EMBL" id="FOFS01000008">
    <property type="protein sequence ID" value="SEQ60389.1"/>
    <property type="molecule type" value="Genomic_DNA"/>
</dbReference>
<dbReference type="GO" id="GO:0005829">
    <property type="term" value="C:cytosol"/>
    <property type="evidence" value="ECO:0007669"/>
    <property type="project" value="TreeGrafter"/>
</dbReference>
<dbReference type="EC" id="2.4.2.1" evidence="3"/>
<dbReference type="OrthoDB" id="1523230at2"/>
<feature type="binding site" evidence="3">
    <location>
        <begin position="52"/>
        <end position="53"/>
    </location>
    <ligand>
        <name>phosphate</name>
        <dbReference type="ChEBI" id="CHEBI:43474"/>
    </ligand>
</feature>
<evidence type="ECO:0000313" key="6">
    <source>
        <dbReference type="Proteomes" id="UP000199233"/>
    </source>
</evidence>
<keyword evidence="6" id="KW-1185">Reference proteome</keyword>
<dbReference type="Pfam" id="PF01048">
    <property type="entry name" value="PNP_UDP_1"/>
    <property type="match status" value="1"/>
</dbReference>
<keyword evidence="3" id="KW-0660">Purine salvage</keyword>
<dbReference type="InterPro" id="IPR035994">
    <property type="entry name" value="Nucleoside_phosphorylase_sf"/>
</dbReference>
<comment type="miscellaneous">
    <text evidence="3">Although this enzyme belongs to the family of MTA phosphorylases based on sequence homology, it has been shown that conserved amino acid substitutions in the substrate binding pocket convert the substrate specificity of this enzyme from 6-aminopurines to 6-oxopurines.</text>
</comment>
<dbReference type="PANTHER" id="PTHR42679:SF2">
    <property type="entry name" value="S-METHYL-5'-THIOADENOSINE PHOSPHORYLASE"/>
    <property type="match status" value="1"/>
</dbReference>
<evidence type="ECO:0000259" key="4">
    <source>
        <dbReference type="Pfam" id="PF01048"/>
    </source>
</evidence>
<name>A0A1H9HDG2_9GAMM</name>
<evidence type="ECO:0000313" key="5">
    <source>
        <dbReference type="EMBL" id="SEQ60389.1"/>
    </source>
</evidence>
<accession>A0A1H9HDG2</accession>
<feature type="binding site" evidence="3">
    <location>
        <position position="10"/>
    </location>
    <ligand>
        <name>phosphate</name>
        <dbReference type="ChEBI" id="CHEBI:43474"/>
    </ligand>
</feature>
<keyword evidence="1 3" id="KW-0328">Glycosyltransferase</keyword>
<comment type="catalytic activity">
    <reaction evidence="3">
        <text>a purine D-ribonucleoside + phosphate = a purine nucleobase + alpha-D-ribose 1-phosphate</text>
        <dbReference type="Rhea" id="RHEA:19805"/>
        <dbReference type="ChEBI" id="CHEBI:26386"/>
        <dbReference type="ChEBI" id="CHEBI:43474"/>
        <dbReference type="ChEBI" id="CHEBI:57720"/>
        <dbReference type="ChEBI" id="CHEBI:142355"/>
        <dbReference type="EC" id="2.4.2.1"/>
    </reaction>
</comment>
<comment type="subunit">
    <text evidence="3">Homohexamer. Dimer of a homotrimer.</text>
</comment>
<reference evidence="6" key="1">
    <citation type="submission" date="2016-10" db="EMBL/GenBank/DDBJ databases">
        <authorList>
            <person name="Varghese N."/>
            <person name="Submissions S."/>
        </authorList>
    </citation>
    <scope>NUCLEOTIDE SEQUENCE [LARGE SCALE GENOMIC DNA]</scope>
    <source>
        <strain evidence="6">DSM 25927</strain>
    </source>
</reference>
<feature type="binding site" evidence="3">
    <location>
        <position position="187"/>
    </location>
    <ligand>
        <name>phosphate</name>
        <dbReference type="ChEBI" id="CHEBI:43474"/>
    </ligand>
</feature>
<gene>
    <name evidence="5" type="ORF">SAMN04488038_108131</name>
</gene>
<dbReference type="GO" id="GO:0019509">
    <property type="term" value="P:L-methionine salvage from methylthioadenosine"/>
    <property type="evidence" value="ECO:0007669"/>
    <property type="project" value="TreeGrafter"/>
</dbReference>
<comment type="function">
    <text evidence="3">Purine nucleoside phosphorylase which is highly specific for 6-oxopurine nucleosides. Cleaves guanosine or inosine to respective bases and sugar-1-phosphate molecules. Involved in purine salvage.</text>
</comment>
<dbReference type="NCBIfam" id="NF006599">
    <property type="entry name" value="PRK09136.1"/>
    <property type="match status" value="1"/>
</dbReference>
<organism evidence="5 6">
    <name type="scientific">Solimonas aquatica</name>
    <dbReference type="NCBI Taxonomy" id="489703"/>
    <lineage>
        <taxon>Bacteria</taxon>
        <taxon>Pseudomonadati</taxon>
        <taxon>Pseudomonadota</taxon>
        <taxon>Gammaproteobacteria</taxon>
        <taxon>Nevskiales</taxon>
        <taxon>Nevskiaceae</taxon>
        <taxon>Solimonas</taxon>
    </lineage>
</organism>
<feature type="binding site" evidence="3">
    <location>
        <begin position="210"/>
        <end position="212"/>
    </location>
    <ligand>
        <name>substrate</name>
    </ligand>
</feature>
<dbReference type="GO" id="GO:0006166">
    <property type="term" value="P:purine ribonucleoside salvage"/>
    <property type="evidence" value="ECO:0007669"/>
    <property type="project" value="UniProtKB-UniRule"/>
</dbReference>
<feature type="site" description="Important for substrate specificity" evidence="3">
    <location>
        <position position="222"/>
    </location>
</feature>
<dbReference type="Gene3D" id="3.40.50.1580">
    <property type="entry name" value="Nucleoside phosphorylase domain"/>
    <property type="match status" value="1"/>
</dbReference>
<dbReference type="InterPro" id="IPR000845">
    <property type="entry name" value="Nucleoside_phosphorylase_d"/>
</dbReference>
<evidence type="ECO:0000256" key="2">
    <source>
        <dbReference type="ARBA" id="ARBA00022679"/>
    </source>
</evidence>
<dbReference type="AlphaFoldDB" id="A0A1H9HDG2"/>
<dbReference type="GO" id="GO:0017061">
    <property type="term" value="F:S-methyl-5-thioadenosine phosphorylase activity"/>
    <property type="evidence" value="ECO:0007669"/>
    <property type="project" value="InterPro"/>
</dbReference>
<keyword evidence="2 3" id="KW-0808">Transferase</keyword>
<dbReference type="Proteomes" id="UP000199233">
    <property type="component" value="Unassembled WGS sequence"/>
</dbReference>
<comment type="similarity">
    <text evidence="3">Belongs to the PNP/MTAP phosphorylase family. MTAP subfamily.</text>
</comment>
<feature type="domain" description="Nucleoside phosphorylase" evidence="4">
    <location>
        <begin position="3"/>
        <end position="243"/>
    </location>
</feature>
<dbReference type="SUPFAM" id="SSF53167">
    <property type="entry name" value="Purine and uridine phosphorylases"/>
    <property type="match status" value="1"/>
</dbReference>
<dbReference type="RefSeq" id="WP_093286016.1">
    <property type="nucleotide sequence ID" value="NZ_FOFS01000008.1"/>
</dbReference>
<evidence type="ECO:0000256" key="3">
    <source>
        <dbReference type="HAMAP-Rule" id="MF_01963"/>
    </source>
</evidence>
<dbReference type="HAMAP" id="MF_01963">
    <property type="entry name" value="MTAP"/>
    <property type="match status" value="1"/>
</dbReference>
<comment type="pathway">
    <text evidence="3">Purine metabolism; purine nucleoside salvage.</text>
</comment>
<feature type="binding site" evidence="3">
    <location>
        <position position="186"/>
    </location>
    <ligand>
        <name>substrate</name>
    </ligand>
</feature>
<dbReference type="STRING" id="489703.SAMN04488038_108131"/>
<dbReference type="CDD" id="cd09010">
    <property type="entry name" value="MTAP_SsMTAPII_like_MTIP"/>
    <property type="match status" value="1"/>
</dbReference>
<dbReference type="InterPro" id="IPR010044">
    <property type="entry name" value="MTAP"/>
</dbReference>
<dbReference type="PANTHER" id="PTHR42679">
    <property type="entry name" value="S-METHYL-5'-THIOADENOSINE PHOSPHORYLASE"/>
    <property type="match status" value="1"/>
</dbReference>
<sequence length="248" mass="26693">MSRIAVIGGTGMNQWPGLEVDRRIELDTPYGPPSAPLLEGRVYGRRAIFLARHGEGHKIPPHKINYRANLWALREAGVQSVIAIAAVGGIAPWFAPGEIAVPKDLIDYTFDREHTYSDGSTGSELHHVEFSEPYAESLRAGLLDAARLSQTPVVGEGVLAVTQGPRLESVAEVRRIQRDGCDMVGMTGMPEAGLARELGLDYACLALSVNWAAGVQGIGDIHAEIARSIEDGMRKVRAVLAQLLPTLA</sequence>
<proteinExistence type="inferred from homology"/>
<dbReference type="UniPathway" id="UPA00606"/>
<feature type="site" description="Important for substrate specificity" evidence="3">
    <location>
        <position position="168"/>
    </location>
</feature>
<comment type="caution">
    <text evidence="3">Lacks conserved residue(s) required for the propagation of feature annotation.</text>
</comment>
<evidence type="ECO:0000256" key="1">
    <source>
        <dbReference type="ARBA" id="ARBA00022676"/>
    </source>
</evidence>
<protein>
    <recommendedName>
        <fullName evidence="3">Probable 6-oxopurine nucleoside phosphorylase</fullName>
        <ecNumber evidence="3">2.4.2.1</ecNumber>
    </recommendedName>
    <alternativeName>
        <fullName evidence="3">Purine nucleoside phosphorylase</fullName>
        <shortName evidence="3">PNP</shortName>
    </alternativeName>
</protein>